<comment type="caution">
    <text evidence="1">The sequence shown here is derived from an EMBL/GenBank/DDBJ whole genome shotgun (WGS) entry which is preliminary data.</text>
</comment>
<evidence type="ECO:0000313" key="2">
    <source>
        <dbReference type="Proteomes" id="UP000236370"/>
    </source>
</evidence>
<feature type="non-terminal residue" evidence="1">
    <location>
        <position position="1"/>
    </location>
</feature>
<dbReference type="Proteomes" id="UP000236370">
    <property type="component" value="Unassembled WGS sequence"/>
</dbReference>
<dbReference type="AlphaFoldDB" id="A0A2J8L8B7"/>
<organism evidence="1 2">
    <name type="scientific">Pan troglodytes</name>
    <name type="common">Chimpanzee</name>
    <dbReference type="NCBI Taxonomy" id="9598"/>
    <lineage>
        <taxon>Eukaryota</taxon>
        <taxon>Metazoa</taxon>
        <taxon>Chordata</taxon>
        <taxon>Craniata</taxon>
        <taxon>Vertebrata</taxon>
        <taxon>Euteleostomi</taxon>
        <taxon>Mammalia</taxon>
        <taxon>Eutheria</taxon>
        <taxon>Euarchontoglires</taxon>
        <taxon>Primates</taxon>
        <taxon>Haplorrhini</taxon>
        <taxon>Catarrhini</taxon>
        <taxon>Hominidae</taxon>
        <taxon>Pan</taxon>
    </lineage>
</organism>
<protein>
    <submittedName>
        <fullName evidence="1">STOX2 isoform 5</fullName>
    </submittedName>
</protein>
<gene>
    <name evidence="1" type="ORF">CK820_G0031750</name>
</gene>
<reference evidence="1 2" key="1">
    <citation type="submission" date="2017-12" db="EMBL/GenBank/DDBJ databases">
        <title>High-resolution comparative analysis of great ape genomes.</title>
        <authorList>
            <person name="Pollen A."/>
            <person name="Hastie A."/>
            <person name="Hormozdiari F."/>
            <person name="Dougherty M."/>
            <person name="Liu R."/>
            <person name="Chaisson M."/>
            <person name="Hoppe E."/>
            <person name="Hill C."/>
            <person name="Pang A."/>
            <person name="Hillier L."/>
            <person name="Baker C."/>
            <person name="Armstrong J."/>
            <person name="Shendure J."/>
            <person name="Paten B."/>
            <person name="Wilson R."/>
            <person name="Chao H."/>
            <person name="Schneider V."/>
            <person name="Ventura M."/>
            <person name="Kronenberg Z."/>
            <person name="Murali S."/>
            <person name="Gordon D."/>
            <person name="Cantsilieris S."/>
            <person name="Munson K."/>
            <person name="Nelson B."/>
            <person name="Raja A."/>
            <person name="Underwood J."/>
            <person name="Diekhans M."/>
            <person name="Fiddes I."/>
            <person name="Haussler D."/>
            <person name="Eichler E."/>
        </authorList>
    </citation>
    <scope>NUCLEOTIDE SEQUENCE [LARGE SCALE GENOMIC DNA]</scope>
    <source>
        <strain evidence="1">Yerkes chimp pedigree #C0471</strain>
    </source>
</reference>
<evidence type="ECO:0000313" key="1">
    <source>
        <dbReference type="EMBL" id="PNI43513.1"/>
    </source>
</evidence>
<accession>A0A2J8L8B7</accession>
<name>A0A2J8L8B7_PANTR</name>
<sequence>MLSLSQGCNEVMYHPSVCLPSVSLSLFHSGRSSAWPSQQ</sequence>
<dbReference type="EMBL" id="NBAG03000302">
    <property type="protein sequence ID" value="PNI43513.1"/>
    <property type="molecule type" value="Genomic_DNA"/>
</dbReference>
<proteinExistence type="predicted"/>